<organism evidence="12 13">
    <name type="scientific">Astyanax mexicanus</name>
    <name type="common">Blind cave fish</name>
    <name type="synonym">Astyanax fasciatus mexicanus</name>
    <dbReference type="NCBI Taxonomy" id="7994"/>
    <lineage>
        <taxon>Eukaryota</taxon>
        <taxon>Metazoa</taxon>
        <taxon>Chordata</taxon>
        <taxon>Craniata</taxon>
        <taxon>Vertebrata</taxon>
        <taxon>Euteleostomi</taxon>
        <taxon>Actinopterygii</taxon>
        <taxon>Neopterygii</taxon>
        <taxon>Teleostei</taxon>
        <taxon>Ostariophysi</taxon>
        <taxon>Characiformes</taxon>
        <taxon>Characoidei</taxon>
        <taxon>Acestrorhamphidae</taxon>
        <taxon>Acestrorhamphinae</taxon>
        <taxon>Astyanax</taxon>
    </lineage>
</organism>
<dbReference type="OrthoDB" id="5962859at2759"/>
<keyword evidence="3" id="KW-0336">GPI-anchor</keyword>
<evidence type="ECO:0000313" key="13">
    <source>
        <dbReference type="Proteomes" id="UP000752171"/>
    </source>
</evidence>
<evidence type="ECO:0000256" key="10">
    <source>
        <dbReference type="SAM" id="SignalP"/>
    </source>
</evidence>
<comment type="subcellular location">
    <subcellularLocation>
        <location evidence="1">Cell membrane</location>
        <topology evidence="1">Lipid-anchor</topology>
        <topology evidence="1">GPI-anchor</topology>
    </subcellularLocation>
</comment>
<evidence type="ECO:0000256" key="1">
    <source>
        <dbReference type="ARBA" id="ARBA00004609"/>
    </source>
</evidence>
<keyword evidence="2" id="KW-1003">Cell membrane</keyword>
<keyword evidence="6" id="KW-1015">Disulfide bond</keyword>
<dbReference type="AlphaFoldDB" id="A0A8T2M3E7"/>
<dbReference type="KEGG" id="amex:103040854"/>
<keyword evidence="8" id="KW-0449">Lipoprotein</keyword>
<dbReference type="Gene3D" id="2.10.60.10">
    <property type="entry name" value="CD59"/>
    <property type="match status" value="1"/>
</dbReference>
<evidence type="ECO:0000259" key="11">
    <source>
        <dbReference type="Pfam" id="PF00021"/>
    </source>
</evidence>
<evidence type="ECO:0000256" key="4">
    <source>
        <dbReference type="ARBA" id="ARBA00022729"/>
    </source>
</evidence>
<gene>
    <name evidence="12" type="primary">BNCR</name>
    <name evidence="12" type="ORF">AMEX_G8863</name>
</gene>
<evidence type="ECO:0000256" key="2">
    <source>
        <dbReference type="ARBA" id="ARBA00022475"/>
    </source>
</evidence>
<evidence type="ECO:0000256" key="6">
    <source>
        <dbReference type="ARBA" id="ARBA00023157"/>
    </source>
</evidence>
<dbReference type="GO" id="GO:0005886">
    <property type="term" value="C:plasma membrane"/>
    <property type="evidence" value="ECO:0007669"/>
    <property type="project" value="UniProtKB-SubCell"/>
</dbReference>
<dbReference type="GO" id="GO:0098552">
    <property type="term" value="C:side of membrane"/>
    <property type="evidence" value="ECO:0007669"/>
    <property type="project" value="UniProtKB-KW"/>
</dbReference>
<dbReference type="PANTHER" id="PTHR47613:SF1">
    <property type="entry name" value="SPERM ACROSOME MEMBRANE-ASSOCIATED PROTEIN 4"/>
    <property type="match status" value="1"/>
</dbReference>
<dbReference type="PANTHER" id="PTHR47613">
    <property type="entry name" value="SPERM ACROSOME MEMBRANE-ASSOCIATED PROTEIN 4"/>
    <property type="match status" value="1"/>
</dbReference>
<protein>
    <submittedName>
        <fullName evidence="12">Sperm acrosome membrane-associated protein 4-like</fullName>
    </submittedName>
</protein>
<reference evidence="12 13" key="1">
    <citation type="submission" date="2021-07" db="EMBL/GenBank/DDBJ databases">
        <authorList>
            <person name="Imarazene B."/>
            <person name="Zahm M."/>
            <person name="Klopp C."/>
            <person name="Cabau C."/>
            <person name="Beille S."/>
            <person name="Jouanno E."/>
            <person name="Castinel A."/>
            <person name="Lluch J."/>
            <person name="Gil L."/>
            <person name="Kuchtly C."/>
            <person name="Lopez Roques C."/>
            <person name="Donnadieu C."/>
            <person name="Parrinello H."/>
            <person name="Journot L."/>
            <person name="Du K."/>
            <person name="Schartl M."/>
            <person name="Retaux S."/>
            <person name="Guiguen Y."/>
        </authorList>
    </citation>
    <scope>NUCLEOTIDE SEQUENCE [LARGE SCALE GENOMIC DNA]</scope>
    <source>
        <strain evidence="12">Pach_M1</strain>
        <tissue evidence="12">Testis</tissue>
    </source>
</reference>
<evidence type="ECO:0000256" key="3">
    <source>
        <dbReference type="ARBA" id="ARBA00022622"/>
    </source>
</evidence>
<comment type="caution">
    <text evidence="12">The sequence shown here is derived from an EMBL/GenBank/DDBJ whole genome shotgun (WGS) entry which is preliminary data.</text>
</comment>
<evidence type="ECO:0000256" key="8">
    <source>
        <dbReference type="ARBA" id="ARBA00023288"/>
    </source>
</evidence>
<evidence type="ECO:0000313" key="12">
    <source>
        <dbReference type="EMBL" id="KAG9276542.1"/>
    </source>
</evidence>
<dbReference type="EMBL" id="JAICCE010000006">
    <property type="protein sequence ID" value="KAG9276542.1"/>
    <property type="molecule type" value="Genomic_DNA"/>
</dbReference>
<keyword evidence="4 10" id="KW-0732">Signal</keyword>
<sequence length="129" mass="13932">MSGFSSVLVVVLLVALSCSGQTLECFRCDLGFWDVCYTTKTNCSYEEQCFVGIGKAASVLDIKVMGCLPVKDCNKTTTIEFSSNKTLYTMTKNCCEEDYCNGSPGALMASVTLTILTVAHTIISQTGVY</sequence>
<keyword evidence="7" id="KW-0325">Glycoprotein</keyword>
<feature type="chain" id="PRO_5035761063" evidence="10">
    <location>
        <begin position="21"/>
        <end position="129"/>
    </location>
</feature>
<dbReference type="SUPFAM" id="SSF57302">
    <property type="entry name" value="Snake toxin-like"/>
    <property type="match status" value="1"/>
</dbReference>
<dbReference type="InterPro" id="IPR016054">
    <property type="entry name" value="LY6_UPA_recep-like"/>
</dbReference>
<comment type="similarity">
    <text evidence="9">Belongs to the SPACA4/bouncer family.</text>
</comment>
<feature type="signal peptide" evidence="10">
    <location>
        <begin position="1"/>
        <end position="20"/>
    </location>
</feature>
<dbReference type="InterPro" id="IPR046354">
    <property type="entry name" value="SPACA4/Bouncer"/>
</dbReference>
<dbReference type="GO" id="GO:0035036">
    <property type="term" value="P:sperm-egg recognition"/>
    <property type="evidence" value="ECO:0007669"/>
    <property type="project" value="TreeGrafter"/>
</dbReference>
<evidence type="ECO:0000256" key="9">
    <source>
        <dbReference type="ARBA" id="ARBA00029446"/>
    </source>
</evidence>
<feature type="domain" description="UPAR/Ly6" evidence="11">
    <location>
        <begin position="21"/>
        <end position="102"/>
    </location>
</feature>
<accession>A0A8T2M3E7</accession>
<dbReference type="Proteomes" id="UP000752171">
    <property type="component" value="Unassembled WGS sequence"/>
</dbReference>
<dbReference type="InterPro" id="IPR045860">
    <property type="entry name" value="Snake_toxin-like_sf"/>
</dbReference>
<evidence type="ECO:0000256" key="7">
    <source>
        <dbReference type="ARBA" id="ARBA00023180"/>
    </source>
</evidence>
<evidence type="ECO:0000256" key="5">
    <source>
        <dbReference type="ARBA" id="ARBA00023136"/>
    </source>
</evidence>
<proteinExistence type="inferred from homology"/>
<keyword evidence="5" id="KW-0472">Membrane</keyword>
<dbReference type="Pfam" id="PF00021">
    <property type="entry name" value="UPAR_LY6"/>
    <property type="match status" value="1"/>
</dbReference>
<name>A0A8T2M3E7_ASTMX</name>